<sequence length="183" mass="20814">MSSFFQEVKNTIFANLELQNILPDDKVHREINDHVVVTLAKNEELTISFSYNEASPISQSLEIENNENAHMEKGLPYEDNYGENEMIVNLTNNVKFVTATGFTLDTSENEKEGICITTNVALPKVVPSMKIDNAKEGDKTTLDDSHRKEDHLISHDNIFTNMDNFDLFSPKEGSFSTYKSFRK</sequence>
<name>A0AAV9K7F3_9SOLN</name>
<gene>
    <name evidence="1" type="ORF">R3W88_029555</name>
</gene>
<protein>
    <submittedName>
        <fullName evidence="1">Uncharacterized protein</fullName>
    </submittedName>
</protein>
<proteinExistence type="predicted"/>
<evidence type="ECO:0000313" key="2">
    <source>
        <dbReference type="Proteomes" id="UP001311915"/>
    </source>
</evidence>
<dbReference type="AlphaFoldDB" id="A0AAV9K7F3"/>
<evidence type="ECO:0000313" key="1">
    <source>
        <dbReference type="EMBL" id="KAK4708630.1"/>
    </source>
</evidence>
<keyword evidence="2" id="KW-1185">Reference proteome</keyword>
<dbReference type="Proteomes" id="UP001311915">
    <property type="component" value="Unassembled WGS sequence"/>
</dbReference>
<dbReference type="EMBL" id="JAWPEI010000012">
    <property type="protein sequence ID" value="KAK4708630.1"/>
    <property type="molecule type" value="Genomic_DNA"/>
</dbReference>
<organism evidence="1 2">
    <name type="scientific">Solanum pinnatisectum</name>
    <name type="common">tansyleaf nightshade</name>
    <dbReference type="NCBI Taxonomy" id="50273"/>
    <lineage>
        <taxon>Eukaryota</taxon>
        <taxon>Viridiplantae</taxon>
        <taxon>Streptophyta</taxon>
        <taxon>Embryophyta</taxon>
        <taxon>Tracheophyta</taxon>
        <taxon>Spermatophyta</taxon>
        <taxon>Magnoliopsida</taxon>
        <taxon>eudicotyledons</taxon>
        <taxon>Gunneridae</taxon>
        <taxon>Pentapetalae</taxon>
        <taxon>asterids</taxon>
        <taxon>lamiids</taxon>
        <taxon>Solanales</taxon>
        <taxon>Solanaceae</taxon>
        <taxon>Solanoideae</taxon>
        <taxon>Solaneae</taxon>
        <taxon>Solanum</taxon>
    </lineage>
</organism>
<reference evidence="1 2" key="1">
    <citation type="submission" date="2023-10" db="EMBL/GenBank/DDBJ databases">
        <title>Genome-Wide Identification Analysis in wild type Solanum Pinnatisectum Reveals Some Genes Defensing Phytophthora Infestans.</title>
        <authorList>
            <person name="Sun C."/>
        </authorList>
    </citation>
    <scope>NUCLEOTIDE SEQUENCE [LARGE SCALE GENOMIC DNA]</scope>
    <source>
        <strain evidence="1">LQN</strain>
        <tissue evidence="1">Leaf</tissue>
    </source>
</reference>
<accession>A0AAV9K7F3</accession>
<comment type="caution">
    <text evidence="1">The sequence shown here is derived from an EMBL/GenBank/DDBJ whole genome shotgun (WGS) entry which is preliminary data.</text>
</comment>